<name>A0A9D1RZ55_9CORY</name>
<dbReference type="AlphaFoldDB" id="A0A9D1RZ55"/>
<comment type="catalytic activity">
    <reaction evidence="11 14">
        <text>CMP + ATP = CDP + ADP</text>
        <dbReference type="Rhea" id="RHEA:11600"/>
        <dbReference type="ChEBI" id="CHEBI:30616"/>
        <dbReference type="ChEBI" id="CHEBI:58069"/>
        <dbReference type="ChEBI" id="CHEBI:60377"/>
        <dbReference type="ChEBI" id="CHEBI:456216"/>
        <dbReference type="EC" id="2.7.4.25"/>
    </reaction>
</comment>
<evidence type="ECO:0000256" key="9">
    <source>
        <dbReference type="ARBA" id="ARBA00023134"/>
    </source>
</evidence>
<dbReference type="NCBIfam" id="TIGR00231">
    <property type="entry name" value="small_GTP"/>
    <property type="match status" value="2"/>
</dbReference>
<gene>
    <name evidence="13 18" type="primary">der</name>
    <name evidence="14" type="synonym">cmk</name>
    <name evidence="18" type="ORF">H9867_07415</name>
</gene>
<feature type="binding site" evidence="13">
    <location>
        <begin position="640"/>
        <end position="643"/>
    </location>
    <ligand>
        <name>GTP</name>
        <dbReference type="ChEBI" id="CHEBI:37565"/>
        <label>2</label>
    </ligand>
</feature>
<evidence type="ECO:0000313" key="18">
    <source>
        <dbReference type="EMBL" id="HIW96295.1"/>
    </source>
</evidence>
<dbReference type="GO" id="GO:0043022">
    <property type="term" value="F:ribosome binding"/>
    <property type="evidence" value="ECO:0007669"/>
    <property type="project" value="TreeGrafter"/>
</dbReference>
<dbReference type="PANTHER" id="PTHR43834">
    <property type="entry name" value="GTPASE DER"/>
    <property type="match status" value="1"/>
</dbReference>
<keyword evidence="8 14" id="KW-0067">ATP-binding</keyword>
<feature type="domain" description="EngA-type G" evidence="17">
    <location>
        <begin position="522"/>
        <end position="695"/>
    </location>
</feature>
<dbReference type="GO" id="GO:0005524">
    <property type="term" value="F:ATP binding"/>
    <property type="evidence" value="ECO:0007669"/>
    <property type="project" value="UniProtKB-UniRule"/>
</dbReference>
<dbReference type="InterPro" id="IPR005225">
    <property type="entry name" value="Small_GTP-bd"/>
</dbReference>
<dbReference type="InterPro" id="IPR015946">
    <property type="entry name" value="KH_dom-like_a/b"/>
</dbReference>
<evidence type="ECO:0000256" key="2">
    <source>
        <dbReference type="ARBA" id="ARBA00009427"/>
    </source>
</evidence>
<dbReference type="NCBIfam" id="NF002828">
    <property type="entry name" value="PRK03003.1"/>
    <property type="match status" value="1"/>
</dbReference>
<accession>A0A9D1RZ55</accession>
<dbReference type="EC" id="2.7.4.25" evidence="14"/>
<dbReference type="InterPro" id="IPR031166">
    <property type="entry name" value="G_ENGA"/>
</dbReference>
<dbReference type="EMBL" id="DXFZ01000090">
    <property type="protein sequence ID" value="HIW96295.1"/>
    <property type="molecule type" value="Genomic_DNA"/>
</dbReference>
<evidence type="ECO:0000256" key="6">
    <source>
        <dbReference type="ARBA" id="ARBA00022741"/>
    </source>
</evidence>
<evidence type="ECO:0000256" key="12">
    <source>
        <dbReference type="ARBA" id="ARBA00053470"/>
    </source>
</evidence>
<dbReference type="InterPro" id="IPR032859">
    <property type="entry name" value="KH_dom-like"/>
</dbReference>
<evidence type="ECO:0000256" key="16">
    <source>
        <dbReference type="SAM" id="MobiDB-lite"/>
    </source>
</evidence>
<dbReference type="SUPFAM" id="SSF52540">
    <property type="entry name" value="P-loop containing nucleoside triphosphate hydrolases"/>
    <property type="match status" value="3"/>
</dbReference>
<dbReference type="InterPro" id="IPR006073">
    <property type="entry name" value="GTP-bd"/>
</dbReference>
<feature type="binding site" evidence="13">
    <location>
        <begin position="402"/>
        <end position="406"/>
    </location>
    <ligand>
        <name>GTP</name>
        <dbReference type="ChEBI" id="CHEBI:37565"/>
        <label>1</label>
    </ligand>
</feature>
<dbReference type="GO" id="GO:0036431">
    <property type="term" value="F:dCMP kinase activity"/>
    <property type="evidence" value="ECO:0007669"/>
    <property type="project" value="InterPro"/>
</dbReference>
<keyword evidence="4 14" id="KW-0808">Transferase</keyword>
<evidence type="ECO:0000256" key="5">
    <source>
        <dbReference type="ARBA" id="ARBA00022737"/>
    </source>
</evidence>
<evidence type="ECO:0000256" key="8">
    <source>
        <dbReference type="ARBA" id="ARBA00022840"/>
    </source>
</evidence>
<dbReference type="NCBIfam" id="NF007071">
    <property type="entry name" value="PRK09518.1"/>
    <property type="match status" value="1"/>
</dbReference>
<dbReference type="FunFam" id="3.30.300.20:FF:000004">
    <property type="entry name" value="GTPase Der"/>
    <property type="match status" value="1"/>
</dbReference>
<dbReference type="HAMAP" id="MF_00238">
    <property type="entry name" value="Cytidyl_kinase_type1"/>
    <property type="match status" value="1"/>
</dbReference>
<keyword evidence="9 13" id="KW-0342">GTP-binding</keyword>
<dbReference type="InterPro" id="IPR027417">
    <property type="entry name" value="P-loop_NTPase"/>
</dbReference>
<feature type="binding site" evidence="13">
    <location>
        <begin position="355"/>
        <end position="362"/>
    </location>
    <ligand>
        <name>GTP</name>
        <dbReference type="ChEBI" id="CHEBI:37565"/>
        <label>1</label>
    </ligand>
</feature>
<dbReference type="NCBIfam" id="TIGR03594">
    <property type="entry name" value="GTPase_EngA"/>
    <property type="match status" value="1"/>
</dbReference>
<comment type="similarity">
    <text evidence="2 14">Belongs to the cytidylate kinase family. Type 1 subfamily.</text>
</comment>
<protein>
    <recommendedName>
        <fullName evidence="13 14">Multifunctional fusion protein</fullName>
    </recommendedName>
    <domain>
        <recommendedName>
            <fullName evidence="14">Cytidylate kinase</fullName>
            <shortName evidence="14">CK</shortName>
            <ecNumber evidence="14">2.7.4.25</ecNumber>
        </recommendedName>
        <alternativeName>
            <fullName evidence="14">Cytidine monophosphate kinase</fullName>
            <shortName evidence="14">CMP kinase</shortName>
        </alternativeName>
    </domain>
    <domain>
        <recommendedName>
            <fullName evidence="13">GTPase Der</fullName>
        </recommendedName>
        <alternativeName>
            <fullName evidence="13">GTP-binding protein EngA</fullName>
        </alternativeName>
    </domain>
</protein>
<evidence type="ECO:0000313" key="19">
    <source>
        <dbReference type="Proteomes" id="UP000824189"/>
    </source>
</evidence>
<dbReference type="CDD" id="cd02020">
    <property type="entry name" value="CMPK"/>
    <property type="match status" value="1"/>
</dbReference>
<evidence type="ECO:0000256" key="10">
    <source>
        <dbReference type="ARBA" id="ARBA00047615"/>
    </source>
</evidence>
<dbReference type="HAMAP" id="MF_00195">
    <property type="entry name" value="GTPase_Der"/>
    <property type="match status" value="1"/>
</dbReference>
<dbReference type="NCBIfam" id="TIGR00017">
    <property type="entry name" value="cmk"/>
    <property type="match status" value="1"/>
</dbReference>
<feature type="region of interest" description="Disordered" evidence="16">
    <location>
        <begin position="267"/>
        <end position="302"/>
    </location>
</feature>
<evidence type="ECO:0000256" key="3">
    <source>
        <dbReference type="ARBA" id="ARBA00022517"/>
    </source>
</evidence>
<reference evidence="18" key="1">
    <citation type="journal article" date="2021" name="PeerJ">
        <title>Extensive microbial diversity within the chicken gut microbiome revealed by metagenomics and culture.</title>
        <authorList>
            <person name="Gilroy R."/>
            <person name="Ravi A."/>
            <person name="Getino M."/>
            <person name="Pursley I."/>
            <person name="Horton D.L."/>
            <person name="Alikhan N.F."/>
            <person name="Baker D."/>
            <person name="Gharbi K."/>
            <person name="Hall N."/>
            <person name="Watson M."/>
            <person name="Adriaenssens E.M."/>
            <person name="Foster-Nyarko E."/>
            <person name="Jarju S."/>
            <person name="Secka A."/>
            <person name="Antonio M."/>
            <person name="Oren A."/>
            <person name="Chaudhuri R.R."/>
            <person name="La Ragione R."/>
            <person name="Hildebrand F."/>
            <person name="Pallen M.J."/>
        </authorList>
    </citation>
    <scope>NUCLEOTIDE SEQUENCE</scope>
    <source>
        <strain evidence="18">4376</strain>
    </source>
</reference>
<comment type="similarity">
    <text evidence="1 13 15">Belongs to the TRAFAC class TrmE-Era-EngA-EngB-Septin-like GTPase superfamily. EngA (Der) GTPase family.</text>
</comment>
<dbReference type="CDD" id="cd01894">
    <property type="entry name" value="EngA1"/>
    <property type="match status" value="1"/>
</dbReference>
<evidence type="ECO:0000256" key="11">
    <source>
        <dbReference type="ARBA" id="ARBA00048478"/>
    </source>
</evidence>
<dbReference type="Gene3D" id="3.40.50.300">
    <property type="entry name" value="P-loop containing nucleotide triphosphate hydrolases"/>
    <property type="match status" value="3"/>
</dbReference>
<dbReference type="InterPro" id="IPR003136">
    <property type="entry name" value="Cytidylate_kin"/>
</dbReference>
<dbReference type="Pfam" id="PF02224">
    <property type="entry name" value="Cytidylate_kin"/>
    <property type="match status" value="1"/>
</dbReference>
<feature type="compositionally biased region" description="Acidic residues" evidence="16">
    <location>
        <begin position="269"/>
        <end position="302"/>
    </location>
</feature>
<comment type="caution">
    <text evidence="18">The sequence shown here is derived from an EMBL/GenBank/DDBJ whole genome shotgun (WGS) entry which is preliminary data.</text>
</comment>
<feature type="binding site" evidence="13">
    <location>
        <begin position="528"/>
        <end position="535"/>
    </location>
    <ligand>
        <name>GTP</name>
        <dbReference type="ChEBI" id="CHEBI:37565"/>
        <label>2</label>
    </ligand>
</feature>
<evidence type="ECO:0000256" key="15">
    <source>
        <dbReference type="PROSITE-ProRule" id="PRU01049"/>
    </source>
</evidence>
<feature type="region of interest" description="Disordered" evidence="16">
    <location>
        <begin position="206"/>
        <end position="227"/>
    </location>
</feature>
<organism evidence="18 19">
    <name type="scientific">Candidatus Corynebacterium gallistercoris</name>
    <dbReference type="NCBI Taxonomy" id="2838530"/>
    <lineage>
        <taxon>Bacteria</taxon>
        <taxon>Bacillati</taxon>
        <taxon>Actinomycetota</taxon>
        <taxon>Actinomycetes</taxon>
        <taxon>Mycobacteriales</taxon>
        <taxon>Corynebacteriaceae</taxon>
        <taxon>Corynebacterium</taxon>
    </lineage>
</organism>
<dbReference type="Pfam" id="PF01926">
    <property type="entry name" value="MMR_HSR1"/>
    <property type="match status" value="2"/>
</dbReference>
<evidence type="ECO:0000256" key="13">
    <source>
        <dbReference type="HAMAP-Rule" id="MF_00195"/>
    </source>
</evidence>
<dbReference type="GO" id="GO:0006220">
    <property type="term" value="P:pyrimidine nucleotide metabolic process"/>
    <property type="evidence" value="ECO:0007669"/>
    <property type="project" value="UniProtKB-UniRule"/>
</dbReference>
<dbReference type="GO" id="GO:0005525">
    <property type="term" value="F:GTP binding"/>
    <property type="evidence" value="ECO:0007669"/>
    <property type="project" value="UniProtKB-UniRule"/>
</dbReference>
<reference evidence="18" key="2">
    <citation type="submission" date="2021-04" db="EMBL/GenBank/DDBJ databases">
        <authorList>
            <person name="Gilroy R."/>
        </authorList>
    </citation>
    <scope>NUCLEOTIDE SEQUENCE</scope>
    <source>
        <strain evidence="18">4376</strain>
    </source>
</reference>
<dbReference type="CDD" id="cd01895">
    <property type="entry name" value="EngA2"/>
    <property type="match status" value="1"/>
</dbReference>
<evidence type="ECO:0000256" key="1">
    <source>
        <dbReference type="ARBA" id="ARBA00008279"/>
    </source>
</evidence>
<dbReference type="SMART" id="SM00382">
    <property type="entry name" value="AAA"/>
    <property type="match status" value="3"/>
</dbReference>
<proteinExistence type="inferred from homology"/>
<dbReference type="PRINTS" id="PR00326">
    <property type="entry name" value="GTP1OBG"/>
</dbReference>
<dbReference type="GO" id="GO:0042254">
    <property type="term" value="P:ribosome biogenesis"/>
    <property type="evidence" value="ECO:0007669"/>
    <property type="project" value="UniProtKB-KW"/>
</dbReference>
<feature type="binding site" evidence="13">
    <location>
        <begin position="464"/>
        <end position="467"/>
    </location>
    <ligand>
        <name>GTP</name>
        <dbReference type="ChEBI" id="CHEBI:37565"/>
        <label>1</label>
    </ligand>
</feature>
<sequence>MSTDALDQLAATSNMPAGGLIIAVDGPSGTGKSTVCRRLAQVAGARYLDTGAMYRVATLHVLRRGLLGDATPPITVDSLDQGTIDQIIAATAELPLEINEDPASTEVLLDGEDVSGEIRGPEVTAAVSAISAIPQVRENLVQLQRDLAFSAGRCVVEGRDIGTVVLPDAPVKVFMTASAEIRAQRRYDQDVAAGREADFEAVLADVQRRDEADSSRATSPLRPAEDAPVLDTGEMTVDEVLAEMARLVQRSGLEELVFRTADGRAVDAETTDEAEDFDDFDEEDFDEDFDESEFEDADFGDDEEPDTFFVSGAEDFDLLSADDESTDWDAVEEAFGVLGDDEAEREALCTVAIVGRPNVGKSTLVNRFIGRREAVVEDFPGVTRDRISYLGEWTGRRFWVQDTGGWDPDAKGIHGAIARQAETAMATADVIVFVVDTKVGITSTDEIIARKLQRSEVPVILVANKFDSDNQYADMAEFWGLGLGDPYPVSAQHGRGAADVLDNVLASFPDTPRETSIVSGPRRVALVGRPNVGKSSLLNKITGEERSVVDNVAGTTVDPVDSIVELDERTWRFVDTAGIRKKTKTARGHEFYASLRTRAAIDYAEVAVFLVDASEPIAEQDQRVLRMILDSGRALVLAYNKWDLVDEDRRDLLEREIELQLAHVPWARRVNISAKTGRALQKLEPAMIEALESWDQRISTGQLNTWLRAVIAETPPPMRGGRLPRVLFATQASTKPPVIVLFTTGFLEHGYRRFLERKLRESFGFAGSPVRIAVRVREKKGKKK</sequence>
<dbReference type="InterPro" id="IPR003593">
    <property type="entry name" value="AAA+_ATPase"/>
</dbReference>
<feature type="domain" description="EngA-type G" evidence="17">
    <location>
        <begin position="349"/>
        <end position="512"/>
    </location>
</feature>
<dbReference type="PANTHER" id="PTHR43834:SF6">
    <property type="entry name" value="GTPASE DER"/>
    <property type="match status" value="1"/>
</dbReference>
<comment type="subcellular location">
    <subcellularLocation>
        <location evidence="14">Cytoplasm</location>
    </subcellularLocation>
</comment>
<evidence type="ECO:0000259" key="17">
    <source>
        <dbReference type="PROSITE" id="PS51712"/>
    </source>
</evidence>
<comment type="function">
    <text evidence="12 13">GTPase that plays an essential role in the late steps of ribosome biogenesis.</text>
</comment>
<keyword evidence="3 13" id="KW-0690">Ribosome biogenesis</keyword>
<dbReference type="FunFam" id="3.40.50.300:FF:000040">
    <property type="entry name" value="GTPase Der"/>
    <property type="match status" value="1"/>
</dbReference>
<dbReference type="InterPro" id="IPR011994">
    <property type="entry name" value="Cytidylate_kinase_dom"/>
</dbReference>
<evidence type="ECO:0000256" key="4">
    <source>
        <dbReference type="ARBA" id="ARBA00022679"/>
    </source>
</evidence>
<evidence type="ECO:0000256" key="7">
    <source>
        <dbReference type="ARBA" id="ARBA00022777"/>
    </source>
</evidence>
<keyword evidence="6 13" id="KW-0547">Nucleotide-binding</keyword>
<feature type="binding site" evidence="14">
    <location>
        <begin position="26"/>
        <end position="34"/>
    </location>
    <ligand>
        <name>ATP</name>
        <dbReference type="ChEBI" id="CHEBI:30616"/>
    </ligand>
</feature>
<dbReference type="Gene3D" id="3.30.300.20">
    <property type="match status" value="1"/>
</dbReference>
<keyword evidence="14" id="KW-0963">Cytoplasm</keyword>
<keyword evidence="5" id="KW-0677">Repeat</keyword>
<dbReference type="Pfam" id="PF14714">
    <property type="entry name" value="KH_dom-like"/>
    <property type="match status" value="1"/>
</dbReference>
<evidence type="ECO:0000256" key="14">
    <source>
        <dbReference type="HAMAP-Rule" id="MF_00238"/>
    </source>
</evidence>
<dbReference type="Proteomes" id="UP000824189">
    <property type="component" value="Unassembled WGS sequence"/>
</dbReference>
<comment type="catalytic activity">
    <reaction evidence="10 14">
        <text>dCMP + ATP = dCDP + ADP</text>
        <dbReference type="Rhea" id="RHEA:25094"/>
        <dbReference type="ChEBI" id="CHEBI:30616"/>
        <dbReference type="ChEBI" id="CHEBI:57566"/>
        <dbReference type="ChEBI" id="CHEBI:58593"/>
        <dbReference type="ChEBI" id="CHEBI:456216"/>
        <dbReference type="EC" id="2.7.4.25"/>
    </reaction>
</comment>
<keyword evidence="7 14" id="KW-0418">Kinase</keyword>
<comment type="subunit">
    <text evidence="13">Associates with the 50S ribosomal subunit.</text>
</comment>
<dbReference type="GO" id="GO:0005737">
    <property type="term" value="C:cytoplasm"/>
    <property type="evidence" value="ECO:0007669"/>
    <property type="project" value="UniProtKB-SubCell"/>
</dbReference>
<feature type="binding site" evidence="13">
    <location>
        <begin position="575"/>
        <end position="579"/>
    </location>
    <ligand>
        <name>GTP</name>
        <dbReference type="ChEBI" id="CHEBI:37565"/>
        <label>2</label>
    </ligand>
</feature>
<dbReference type="InterPro" id="IPR016484">
    <property type="entry name" value="GTPase_Der"/>
</dbReference>
<dbReference type="FunFam" id="3.40.50.300:FF:000057">
    <property type="entry name" value="GTPase Der"/>
    <property type="match status" value="1"/>
</dbReference>
<dbReference type="PROSITE" id="PS51712">
    <property type="entry name" value="G_ENGA"/>
    <property type="match status" value="2"/>
</dbReference>